<feature type="compositionally biased region" description="Basic and acidic residues" evidence="1">
    <location>
        <begin position="144"/>
        <end position="163"/>
    </location>
</feature>
<keyword evidence="2" id="KW-1185">Reference proteome</keyword>
<dbReference type="GeneID" id="128629098"/>
<dbReference type="Proteomes" id="UP000221080">
    <property type="component" value="Chromosome 24"/>
</dbReference>
<evidence type="ECO:0000313" key="2">
    <source>
        <dbReference type="Proteomes" id="UP000221080"/>
    </source>
</evidence>
<feature type="compositionally biased region" description="Basic residues" evidence="1">
    <location>
        <begin position="10"/>
        <end position="19"/>
    </location>
</feature>
<sequence length="340" mass="36460">MAVMPGYSVRGKRRPRRLPQLRSPPSLGAPGGGEVEGSEREARGRDREGGLRVRLAWAFPEDGSAFASRSFRVLNFFPSAVFTSGESTGSKHFVAAVVPGDAVREKRPRRRLRRLSLGALPEDPTRLFLSLSPAPKCGFPLRGARTEHFRPRSSRAPERRDQRGGGSAVFLSTLVDTNTSHAWGRLLPGFGRYGHGGRYPAPRVVPANPNVDGSSRTRSRDGESESPPPLGESRIRPVPYVPTQSALRFGVRPARGPPATAARGDGGAARAGPPAEDHSFPRSASPTERERKKSASAAGPRPPAPAPGEGRRAARRDPHPPGAPGATWLILPVTYACLKD</sequence>
<name>A0A9F7TDR3_ICTPU</name>
<feature type="compositionally biased region" description="Low complexity" evidence="1">
    <location>
        <begin position="252"/>
        <end position="263"/>
    </location>
</feature>
<gene>
    <name evidence="3" type="primary">LOC128629098</name>
</gene>
<feature type="compositionally biased region" description="Basic and acidic residues" evidence="1">
    <location>
        <begin position="37"/>
        <end position="48"/>
    </location>
</feature>
<accession>A0A9F7TDR3</accession>
<evidence type="ECO:0000256" key="1">
    <source>
        <dbReference type="SAM" id="MobiDB-lite"/>
    </source>
</evidence>
<feature type="compositionally biased region" description="Low complexity" evidence="1">
    <location>
        <begin position="200"/>
        <end position="211"/>
    </location>
</feature>
<protein>
    <submittedName>
        <fullName evidence="3">Uncharacterized protein LOC128629098</fullName>
    </submittedName>
</protein>
<dbReference type="RefSeq" id="XP_053531438.1">
    <property type="nucleotide sequence ID" value="XM_053675463.1"/>
</dbReference>
<reference evidence="3" key="3">
    <citation type="submission" date="2025-08" db="UniProtKB">
        <authorList>
            <consortium name="RefSeq"/>
        </authorList>
    </citation>
    <scope>IDENTIFICATION</scope>
</reference>
<feature type="compositionally biased region" description="Basic and acidic residues" evidence="1">
    <location>
        <begin position="309"/>
        <end position="319"/>
    </location>
</feature>
<dbReference type="AlphaFoldDB" id="A0A9F7TDR3"/>
<reference evidence="2" key="2">
    <citation type="journal article" date="2016" name="Nat. Commun.">
        <title>The channel catfish genome sequence provides insights into the evolution of scale formation in teleosts.</title>
        <authorList>
            <person name="Liu Z."/>
            <person name="Liu S."/>
            <person name="Yao J."/>
            <person name="Bao L."/>
            <person name="Zhang J."/>
            <person name="Li Y."/>
            <person name="Jiang C."/>
            <person name="Sun L."/>
            <person name="Wang R."/>
            <person name="Zhang Y."/>
            <person name="Zhou T."/>
            <person name="Zeng Q."/>
            <person name="Fu Q."/>
            <person name="Gao S."/>
            <person name="Li N."/>
            <person name="Koren S."/>
            <person name="Jiang Y."/>
            <person name="Zimin A."/>
            <person name="Xu P."/>
            <person name="Phillippy A.M."/>
            <person name="Geng X."/>
            <person name="Song L."/>
            <person name="Sun F."/>
            <person name="Li C."/>
            <person name="Wang X."/>
            <person name="Chen A."/>
            <person name="Jin Y."/>
            <person name="Yuan Z."/>
            <person name="Yang Y."/>
            <person name="Tan S."/>
            <person name="Peatman E."/>
            <person name="Lu J."/>
            <person name="Qin Z."/>
            <person name="Dunham R."/>
            <person name="Li Z."/>
            <person name="Sonstegard T."/>
            <person name="Feng J."/>
            <person name="Danzmann R.G."/>
            <person name="Schroeder S."/>
            <person name="Scheffler B."/>
            <person name="Duke M.V."/>
            <person name="Ballard L."/>
            <person name="Kucuktas H."/>
            <person name="Kaltenboeck L."/>
            <person name="Liu H."/>
            <person name="Armbruster J."/>
            <person name="Xie Y."/>
            <person name="Kirby M.L."/>
            <person name="Tian Y."/>
            <person name="Flanagan M.E."/>
            <person name="Mu W."/>
            <person name="Waldbieser G.C."/>
        </authorList>
    </citation>
    <scope>NUCLEOTIDE SEQUENCE [LARGE SCALE GENOMIC DNA]</scope>
    <source>
        <strain evidence="2">SDA103</strain>
    </source>
</reference>
<reference evidence="3" key="1">
    <citation type="journal article" date="2012" name="BMC Genomics">
        <title>Efficient assembly and annotation of the transcriptome of catfish by RNA-Seq analysis of a doubled haploid homozygote.</title>
        <authorList>
            <person name="Liu S."/>
            <person name="Zhang Y."/>
            <person name="Zhou Z."/>
            <person name="Waldbieser G."/>
            <person name="Sun F."/>
            <person name="Lu J."/>
            <person name="Zhang J."/>
            <person name="Jiang Y."/>
            <person name="Zhang H."/>
            <person name="Wang X."/>
            <person name="Rajendran K.V."/>
            <person name="Khoo L."/>
            <person name="Kucuktas H."/>
            <person name="Peatman E."/>
            <person name="Liu Z."/>
        </authorList>
    </citation>
    <scope>NUCLEOTIDE SEQUENCE</scope>
</reference>
<proteinExistence type="predicted"/>
<evidence type="ECO:0000313" key="3">
    <source>
        <dbReference type="RefSeq" id="XP_053531438.1"/>
    </source>
</evidence>
<dbReference type="KEGG" id="ipu:128629098"/>
<feature type="region of interest" description="Disordered" evidence="1">
    <location>
        <begin position="1"/>
        <end position="48"/>
    </location>
</feature>
<organism evidence="2 3">
    <name type="scientific">Ictalurus punctatus</name>
    <name type="common">Channel catfish</name>
    <name type="synonym">Silurus punctatus</name>
    <dbReference type="NCBI Taxonomy" id="7998"/>
    <lineage>
        <taxon>Eukaryota</taxon>
        <taxon>Metazoa</taxon>
        <taxon>Chordata</taxon>
        <taxon>Craniata</taxon>
        <taxon>Vertebrata</taxon>
        <taxon>Euteleostomi</taxon>
        <taxon>Actinopterygii</taxon>
        <taxon>Neopterygii</taxon>
        <taxon>Teleostei</taxon>
        <taxon>Ostariophysi</taxon>
        <taxon>Siluriformes</taxon>
        <taxon>Ictaluridae</taxon>
        <taxon>Ictalurus</taxon>
    </lineage>
</organism>
<feature type="region of interest" description="Disordered" evidence="1">
    <location>
        <begin position="199"/>
        <end position="328"/>
    </location>
</feature>
<feature type="region of interest" description="Disordered" evidence="1">
    <location>
        <begin position="142"/>
        <end position="166"/>
    </location>
</feature>